<keyword evidence="3" id="KW-1185">Reference proteome</keyword>
<evidence type="ECO:0000313" key="3">
    <source>
        <dbReference type="Proteomes" id="UP001291653"/>
    </source>
</evidence>
<organism evidence="2 3">
    <name type="scientific">Streptomyces yaizuensis</name>
    <dbReference type="NCBI Taxonomy" id="2989713"/>
    <lineage>
        <taxon>Bacteria</taxon>
        <taxon>Bacillati</taxon>
        <taxon>Actinomycetota</taxon>
        <taxon>Actinomycetes</taxon>
        <taxon>Kitasatosporales</taxon>
        <taxon>Streptomycetaceae</taxon>
        <taxon>Streptomyces</taxon>
    </lineage>
</organism>
<reference evidence="2 3" key="1">
    <citation type="submission" date="2022-10" db="EMBL/GenBank/DDBJ databases">
        <title>Draft genome sequence of Streptomyces sp. YSPA8.</title>
        <authorList>
            <person name="Moriuchi R."/>
            <person name="Dohra H."/>
            <person name="Yamamura H."/>
            <person name="Kodani S."/>
        </authorList>
    </citation>
    <scope>NUCLEOTIDE SEQUENCE [LARGE SCALE GENOMIC DNA]</scope>
    <source>
        <strain evidence="2 3">YSPA8</strain>
    </source>
</reference>
<evidence type="ECO:0000259" key="1">
    <source>
        <dbReference type="Pfam" id="PF22768"/>
    </source>
</evidence>
<dbReference type="InterPro" id="IPR054738">
    <property type="entry name" value="Siphovirus-type_tail_C"/>
</dbReference>
<evidence type="ECO:0000313" key="2">
    <source>
        <dbReference type="EMBL" id="GLF97542.1"/>
    </source>
</evidence>
<accession>A0ABQ5P4M9</accession>
<dbReference type="RefSeq" id="WP_323449543.1">
    <property type="nucleotide sequence ID" value="NZ_BSBI01000011.1"/>
</dbReference>
<dbReference type="EMBL" id="BSBI01000011">
    <property type="protein sequence ID" value="GLF97542.1"/>
    <property type="molecule type" value="Genomic_DNA"/>
</dbReference>
<proteinExistence type="predicted"/>
<feature type="domain" description="Siphovirus-type tail component C-terminal" evidence="1">
    <location>
        <begin position="199"/>
        <end position="297"/>
    </location>
</feature>
<dbReference type="Pfam" id="PF22768">
    <property type="entry name" value="SPP1_Dit"/>
    <property type="match status" value="1"/>
</dbReference>
<gene>
    <name evidence="2" type="ORF">SYYSPA8_24615</name>
</gene>
<sequence>MTDPVSPPGSLITQDGQIQWAGLLIGPGTPYQIDREGLTGWADLPALDTSDADRPTAHGAWPGARWARSRSVSAGIWLLPEPGAAPGAAGELLDTLVRFLGTGFGDGEQWLAVRLHGRTTAIRARVNQRTVPTDRRFATGSATKVSVQWTATDPRRYEPQEQLLTLGLPLRGSGTAYPFTYPVDYGTPGSGGSGSALNTGSAETCPLIEFTGPVQRPRLLNHTTGRTLEYDIVLAAGERLTVDTREGTVMVGRRASRLHTATAVSGPEQSFVLPPGENRLDFRALEGDPTTSAELSWRSAHL</sequence>
<comment type="caution">
    <text evidence="2">The sequence shown here is derived from an EMBL/GenBank/DDBJ whole genome shotgun (WGS) entry which is preliminary data.</text>
</comment>
<dbReference type="Proteomes" id="UP001291653">
    <property type="component" value="Unassembled WGS sequence"/>
</dbReference>
<protein>
    <submittedName>
        <fullName evidence="2">Phage tail family protein</fullName>
    </submittedName>
</protein>
<name>A0ABQ5P4M9_9ACTN</name>